<dbReference type="GO" id="GO:0000428">
    <property type="term" value="C:DNA-directed RNA polymerase complex"/>
    <property type="evidence" value="ECO:0007669"/>
    <property type="project" value="UniProtKB-KW"/>
</dbReference>
<evidence type="ECO:0000256" key="13">
    <source>
        <dbReference type="PIRNR" id="PIRNR002811"/>
    </source>
</evidence>
<dbReference type="Gene3D" id="3.90.580.10">
    <property type="entry name" value="Zinc finger, CHC2-type domain"/>
    <property type="match status" value="1"/>
</dbReference>
<dbReference type="Pfam" id="PF13155">
    <property type="entry name" value="Toprim_2"/>
    <property type="match status" value="1"/>
</dbReference>
<dbReference type="Gene3D" id="3.40.1360.10">
    <property type="match status" value="1"/>
</dbReference>
<dbReference type="SMART" id="SM00400">
    <property type="entry name" value="ZnF_CHCC"/>
    <property type="match status" value="1"/>
</dbReference>
<dbReference type="GO" id="GO:0005737">
    <property type="term" value="C:cytoplasm"/>
    <property type="evidence" value="ECO:0007669"/>
    <property type="project" value="TreeGrafter"/>
</dbReference>
<organism evidence="16 17">
    <name type="scientific">Candidatus Collierbacteria bacterium RIFOXYA2_FULL_46_10</name>
    <dbReference type="NCBI Taxonomy" id="1817726"/>
    <lineage>
        <taxon>Bacteria</taxon>
        <taxon>Candidatus Collieribacteriota</taxon>
    </lineage>
</organism>
<comment type="caution">
    <text evidence="16">The sequence shown here is derived from an EMBL/GenBank/DDBJ whole genome shotgun (WGS) entry which is preliminary data.</text>
</comment>
<evidence type="ECO:0000256" key="14">
    <source>
        <dbReference type="PIRSR" id="PIRSR002811-1"/>
    </source>
</evidence>
<reference evidence="16 17" key="1">
    <citation type="journal article" date="2016" name="Nat. Commun.">
        <title>Thousands of microbial genomes shed light on interconnected biogeochemical processes in an aquifer system.</title>
        <authorList>
            <person name="Anantharaman K."/>
            <person name="Brown C.T."/>
            <person name="Hug L.A."/>
            <person name="Sharon I."/>
            <person name="Castelle C.J."/>
            <person name="Probst A.J."/>
            <person name="Thomas B.C."/>
            <person name="Singh A."/>
            <person name="Wilkins M.J."/>
            <person name="Karaoz U."/>
            <person name="Brodie E.L."/>
            <person name="Williams K.H."/>
            <person name="Hubbard S.S."/>
            <person name="Banfield J.F."/>
        </authorList>
    </citation>
    <scope>NUCLEOTIDE SEQUENCE [LARGE SCALE GENOMIC DNA]</scope>
</reference>
<keyword evidence="2 12" id="KW-0639">Primosome</keyword>
<evidence type="ECO:0000313" key="16">
    <source>
        <dbReference type="EMBL" id="OGD73964.1"/>
    </source>
</evidence>
<dbReference type="InterPro" id="IPR034151">
    <property type="entry name" value="TOPRIM_DnaG_bac"/>
</dbReference>
<keyword evidence="9" id="KW-0460">Magnesium</keyword>
<dbReference type="InterPro" id="IPR002694">
    <property type="entry name" value="Znf_CHC2"/>
</dbReference>
<dbReference type="SUPFAM" id="SSF57783">
    <property type="entry name" value="Zinc beta-ribbon"/>
    <property type="match status" value="1"/>
</dbReference>
<evidence type="ECO:0000256" key="5">
    <source>
        <dbReference type="ARBA" id="ARBA00022705"/>
    </source>
</evidence>
<keyword evidence="8 12" id="KW-0862">Zinc</keyword>
<dbReference type="HAMAP" id="MF_00974">
    <property type="entry name" value="DNA_primase_DnaG"/>
    <property type="match status" value="1"/>
</dbReference>
<evidence type="ECO:0000256" key="2">
    <source>
        <dbReference type="ARBA" id="ARBA00022515"/>
    </source>
</evidence>
<comment type="cofactor">
    <cofactor evidence="12 13 14">
        <name>Zn(2+)</name>
        <dbReference type="ChEBI" id="CHEBI:29105"/>
    </cofactor>
    <text evidence="12 13 14">Binds 1 zinc ion per monomer.</text>
</comment>
<keyword evidence="7 12" id="KW-0863">Zinc-finger</keyword>
<dbReference type="PROSITE" id="PS50880">
    <property type="entry name" value="TOPRIM"/>
    <property type="match status" value="1"/>
</dbReference>
<dbReference type="PANTHER" id="PTHR30313">
    <property type="entry name" value="DNA PRIMASE"/>
    <property type="match status" value="1"/>
</dbReference>
<evidence type="ECO:0000256" key="12">
    <source>
        <dbReference type="HAMAP-Rule" id="MF_00974"/>
    </source>
</evidence>
<evidence type="ECO:0000256" key="10">
    <source>
        <dbReference type="ARBA" id="ARBA00023125"/>
    </source>
</evidence>
<feature type="zinc finger region" description="CHC2-type" evidence="12 14">
    <location>
        <begin position="38"/>
        <end position="62"/>
    </location>
</feature>
<keyword evidence="4 12" id="KW-0548">Nucleotidyltransferase</keyword>
<accession>A0A1F5F3P6</accession>
<dbReference type="EC" id="2.7.7.101" evidence="12"/>
<dbReference type="Pfam" id="PF10410">
    <property type="entry name" value="DnaB_bind"/>
    <property type="match status" value="1"/>
</dbReference>
<dbReference type="EMBL" id="MFAK01000043">
    <property type="protein sequence ID" value="OGD73964.1"/>
    <property type="molecule type" value="Genomic_DNA"/>
</dbReference>
<dbReference type="SMART" id="SM00493">
    <property type="entry name" value="TOPRIM"/>
    <property type="match status" value="1"/>
</dbReference>
<dbReference type="InterPro" id="IPR013264">
    <property type="entry name" value="DNAG_N"/>
</dbReference>
<dbReference type="InterPro" id="IPR050219">
    <property type="entry name" value="DnaG_primase"/>
</dbReference>
<dbReference type="CDD" id="cd03364">
    <property type="entry name" value="TOPRIM_DnaG_primases"/>
    <property type="match status" value="1"/>
</dbReference>
<evidence type="ECO:0000256" key="1">
    <source>
        <dbReference type="ARBA" id="ARBA00022478"/>
    </source>
</evidence>
<dbReference type="GO" id="GO:0006269">
    <property type="term" value="P:DNA replication, synthesis of primer"/>
    <property type="evidence" value="ECO:0007669"/>
    <property type="project" value="UniProtKB-UniRule"/>
</dbReference>
<gene>
    <name evidence="12" type="primary">dnaG</name>
    <name evidence="16" type="ORF">A2228_03855</name>
</gene>
<evidence type="ECO:0000256" key="4">
    <source>
        <dbReference type="ARBA" id="ARBA00022695"/>
    </source>
</evidence>
<dbReference type="SUPFAM" id="SSF56731">
    <property type="entry name" value="DNA primase core"/>
    <property type="match status" value="1"/>
</dbReference>
<sequence>MASERDQVDEIKSKVDIVEVIGSRVNLKKAGRHFKGLCPFHSEKTPSFIVSPERQSFKCFGCQKGGDVLTFLQDFDGYSFLEALEMLAKKVGITLTTYRPTTEDVQRKRVLEILSLADEYFHYLLTKHQVGEIAREYLRSRGVTNESIKKFHLGYAPESWRSVSEFLVKKKKYEPRELEMAGLTLSTSSGFYDRFRGRVIFPLRDHKGVVVGFSGRTLSTDVKEAKYINSPETLVYHKSRMLYGLWENREAIRKADRIVLVEGELDVIPSVQANVGEVVAIKGSAFTEEQAQIISRYTRNIVMSLDADLAGQEAIKRAVIIAEKLDLSIRVVQIKGGKDPGDVASTNPRAWREMTEQAVLYWDFLIEAAEAKIDAKTGEGTEAISREVIPALCLISNMVMRAHYVTRLAKGLAVPEESIYAEMERVTKKKELTQLKETVNKIEQGVNRRGEEVLLHLLALALQNYPTLKEQIQQIELAWVGQTAGGKILAKLKGYQAKTWKIAEFGLILPPELQETLDVAYLRDLTGVKEVTKEWEGAVREIEEQYIREKLKKITEGIAKAEKDEKGEMGKWQSEFEQYSRRLTELSR</sequence>
<keyword evidence="5 12" id="KW-0235">DNA replication</keyword>
<keyword evidence="3 12" id="KW-0808">Transferase</keyword>
<comment type="similarity">
    <text evidence="12 13">Belongs to the DnaG primase family.</text>
</comment>
<dbReference type="InterPro" id="IPR006171">
    <property type="entry name" value="TOPRIM_dom"/>
</dbReference>
<comment type="subunit">
    <text evidence="12">Monomer. Interacts with DnaB.</text>
</comment>
<dbReference type="AlphaFoldDB" id="A0A1F5F3P6"/>
<protein>
    <recommendedName>
        <fullName evidence="12 13">DNA primase</fullName>
        <ecNumber evidence="12">2.7.7.101</ecNumber>
    </recommendedName>
</protein>
<comment type="domain">
    <text evidence="12">Contains an N-terminal zinc-binding domain, a central core domain that contains the primase activity, and a C-terminal DnaB-binding domain.</text>
</comment>
<evidence type="ECO:0000256" key="8">
    <source>
        <dbReference type="ARBA" id="ARBA00022833"/>
    </source>
</evidence>
<dbReference type="GO" id="GO:1990077">
    <property type="term" value="C:primosome complex"/>
    <property type="evidence" value="ECO:0007669"/>
    <property type="project" value="UniProtKB-KW"/>
</dbReference>
<name>A0A1F5F3P6_9BACT</name>
<dbReference type="PIRSF" id="PIRSF002811">
    <property type="entry name" value="DnaG"/>
    <property type="match status" value="1"/>
</dbReference>
<dbReference type="GO" id="GO:0003677">
    <property type="term" value="F:DNA binding"/>
    <property type="evidence" value="ECO:0007669"/>
    <property type="project" value="UniProtKB-KW"/>
</dbReference>
<evidence type="ECO:0000259" key="15">
    <source>
        <dbReference type="PROSITE" id="PS50880"/>
    </source>
</evidence>
<dbReference type="GO" id="GO:0003899">
    <property type="term" value="F:DNA-directed RNA polymerase activity"/>
    <property type="evidence" value="ECO:0007669"/>
    <property type="project" value="UniProtKB-UniRule"/>
</dbReference>
<keyword evidence="11 12" id="KW-0804">Transcription</keyword>
<evidence type="ECO:0000256" key="9">
    <source>
        <dbReference type="ARBA" id="ARBA00022842"/>
    </source>
</evidence>
<keyword evidence="6 12" id="KW-0479">Metal-binding</keyword>
<evidence type="ECO:0000256" key="3">
    <source>
        <dbReference type="ARBA" id="ARBA00022679"/>
    </source>
</evidence>
<comment type="function">
    <text evidence="12 13">RNA polymerase that catalyzes the synthesis of short RNA molecules used as primers for DNA polymerase during DNA replication.</text>
</comment>
<keyword evidence="10 12" id="KW-0238">DNA-binding</keyword>
<dbReference type="FunFam" id="3.90.580.10:FF:000001">
    <property type="entry name" value="DNA primase"/>
    <property type="match status" value="1"/>
</dbReference>
<dbReference type="NCBIfam" id="TIGR01391">
    <property type="entry name" value="dnaG"/>
    <property type="match status" value="1"/>
</dbReference>
<proteinExistence type="inferred from homology"/>
<dbReference type="InterPro" id="IPR030846">
    <property type="entry name" value="DnaG_bac"/>
</dbReference>
<evidence type="ECO:0000256" key="11">
    <source>
        <dbReference type="ARBA" id="ARBA00023163"/>
    </source>
</evidence>
<dbReference type="InterPro" id="IPR037068">
    <property type="entry name" value="DNA_primase_core_N_sf"/>
</dbReference>
<keyword evidence="1 12" id="KW-0240">DNA-directed RNA polymerase</keyword>
<dbReference type="PANTHER" id="PTHR30313:SF2">
    <property type="entry name" value="DNA PRIMASE"/>
    <property type="match status" value="1"/>
</dbReference>
<dbReference type="Proteomes" id="UP000176191">
    <property type="component" value="Unassembled WGS sequence"/>
</dbReference>
<comment type="catalytic activity">
    <reaction evidence="12">
        <text>ssDNA + n NTP = ssDNA/pppN(pN)n-1 hybrid + (n-1) diphosphate.</text>
        <dbReference type="EC" id="2.7.7.101"/>
    </reaction>
</comment>
<dbReference type="InterPro" id="IPR006295">
    <property type="entry name" value="DNA_primase_DnaG"/>
</dbReference>
<evidence type="ECO:0000256" key="7">
    <source>
        <dbReference type="ARBA" id="ARBA00022771"/>
    </source>
</evidence>
<dbReference type="InterPro" id="IPR036977">
    <property type="entry name" value="DNA_primase_Znf_CHC2"/>
</dbReference>
<dbReference type="Gene3D" id="3.90.980.10">
    <property type="entry name" value="DNA primase, catalytic core, N-terminal domain"/>
    <property type="match status" value="1"/>
</dbReference>
<dbReference type="InterPro" id="IPR019475">
    <property type="entry name" value="DNA_primase_DnaB-bd"/>
</dbReference>
<feature type="domain" description="Toprim" evidence="15">
    <location>
        <begin position="256"/>
        <end position="337"/>
    </location>
</feature>
<dbReference type="Pfam" id="PF01807">
    <property type="entry name" value="Zn_ribbon_DnaG"/>
    <property type="match status" value="1"/>
</dbReference>
<dbReference type="GO" id="GO:0008270">
    <property type="term" value="F:zinc ion binding"/>
    <property type="evidence" value="ECO:0007669"/>
    <property type="project" value="UniProtKB-UniRule"/>
</dbReference>
<evidence type="ECO:0000313" key="17">
    <source>
        <dbReference type="Proteomes" id="UP000176191"/>
    </source>
</evidence>
<evidence type="ECO:0000256" key="6">
    <source>
        <dbReference type="ARBA" id="ARBA00022723"/>
    </source>
</evidence>
<dbReference type="Pfam" id="PF08275">
    <property type="entry name" value="DNAG_N"/>
    <property type="match status" value="1"/>
</dbReference>